<accession>A0ABR4C0V1</accession>
<organism evidence="2 3">
    <name type="scientific">Oculimacula yallundae</name>
    <dbReference type="NCBI Taxonomy" id="86028"/>
    <lineage>
        <taxon>Eukaryota</taxon>
        <taxon>Fungi</taxon>
        <taxon>Dikarya</taxon>
        <taxon>Ascomycota</taxon>
        <taxon>Pezizomycotina</taxon>
        <taxon>Leotiomycetes</taxon>
        <taxon>Helotiales</taxon>
        <taxon>Ploettnerulaceae</taxon>
        <taxon>Oculimacula</taxon>
    </lineage>
</organism>
<protein>
    <submittedName>
        <fullName evidence="2">Uncharacterized protein</fullName>
    </submittedName>
</protein>
<feature type="region of interest" description="Disordered" evidence="1">
    <location>
        <begin position="1"/>
        <end position="101"/>
    </location>
</feature>
<comment type="caution">
    <text evidence="2">The sequence shown here is derived from an EMBL/GenBank/DDBJ whole genome shotgun (WGS) entry which is preliminary data.</text>
</comment>
<evidence type="ECO:0000256" key="1">
    <source>
        <dbReference type="SAM" id="MobiDB-lite"/>
    </source>
</evidence>
<keyword evidence="3" id="KW-1185">Reference proteome</keyword>
<feature type="compositionally biased region" description="Basic and acidic residues" evidence="1">
    <location>
        <begin position="41"/>
        <end position="52"/>
    </location>
</feature>
<dbReference type="Proteomes" id="UP001595075">
    <property type="component" value="Unassembled WGS sequence"/>
</dbReference>
<proteinExistence type="predicted"/>
<evidence type="ECO:0000313" key="2">
    <source>
        <dbReference type="EMBL" id="KAL2063517.1"/>
    </source>
</evidence>
<name>A0ABR4C0V1_9HELO</name>
<feature type="compositionally biased region" description="Polar residues" evidence="1">
    <location>
        <begin position="1"/>
        <end position="16"/>
    </location>
</feature>
<dbReference type="EMBL" id="JAZHXI010000015">
    <property type="protein sequence ID" value="KAL2063517.1"/>
    <property type="molecule type" value="Genomic_DNA"/>
</dbReference>
<evidence type="ECO:0000313" key="3">
    <source>
        <dbReference type="Proteomes" id="UP001595075"/>
    </source>
</evidence>
<reference evidence="2 3" key="1">
    <citation type="journal article" date="2024" name="Commun. Biol.">
        <title>Comparative genomic analysis of thermophilic fungi reveals convergent evolutionary adaptations and gene losses.</title>
        <authorList>
            <person name="Steindorff A.S."/>
            <person name="Aguilar-Pontes M.V."/>
            <person name="Robinson A.J."/>
            <person name="Andreopoulos B."/>
            <person name="LaButti K."/>
            <person name="Kuo A."/>
            <person name="Mondo S."/>
            <person name="Riley R."/>
            <person name="Otillar R."/>
            <person name="Haridas S."/>
            <person name="Lipzen A."/>
            <person name="Grimwood J."/>
            <person name="Schmutz J."/>
            <person name="Clum A."/>
            <person name="Reid I.D."/>
            <person name="Moisan M.C."/>
            <person name="Butler G."/>
            <person name="Nguyen T.T.M."/>
            <person name="Dewar K."/>
            <person name="Conant G."/>
            <person name="Drula E."/>
            <person name="Henrissat B."/>
            <person name="Hansel C."/>
            <person name="Singer S."/>
            <person name="Hutchinson M.I."/>
            <person name="de Vries R.P."/>
            <person name="Natvig D.O."/>
            <person name="Powell A.J."/>
            <person name="Tsang A."/>
            <person name="Grigoriev I.V."/>
        </authorList>
    </citation>
    <scope>NUCLEOTIDE SEQUENCE [LARGE SCALE GENOMIC DNA]</scope>
    <source>
        <strain evidence="2 3">CBS 494.80</strain>
    </source>
</reference>
<sequence length="191" mass="21590">MSSAPQSAPETPSKSVAATKLRTPLPGGPTNGVHKMTMPPKESKHEASKGETQEPSSTPIPEAESAPVSKPGEVDSQSRQENEHSSDEEEEEEESHLSDFDWSDWELRYTDTLKDHYKEELHIIEEFEAYAMSFTVWARAGAERDNARMSKRLKTRKEFTHLAEQSLEDKANHYKGVVDAFQAAMNMLRRQ</sequence>
<gene>
    <name evidence="2" type="ORF">VTL71DRAFT_5322</name>
</gene>
<feature type="compositionally biased region" description="Basic and acidic residues" evidence="1">
    <location>
        <begin position="72"/>
        <end position="85"/>
    </location>
</feature>